<feature type="compositionally biased region" description="Low complexity" evidence="10">
    <location>
        <begin position="32"/>
        <end position="43"/>
    </location>
</feature>
<keyword evidence="8" id="KW-0675">Receptor</keyword>
<evidence type="ECO:0000256" key="1">
    <source>
        <dbReference type="ARBA" id="ARBA00004473"/>
    </source>
</evidence>
<feature type="transmembrane region" description="Helical" evidence="11">
    <location>
        <begin position="220"/>
        <end position="243"/>
    </location>
</feature>
<evidence type="ECO:0000256" key="11">
    <source>
        <dbReference type="SAM" id="Phobius"/>
    </source>
</evidence>
<feature type="transmembrane region" description="Helical" evidence="11">
    <location>
        <begin position="579"/>
        <end position="606"/>
    </location>
</feature>
<comment type="similarity">
    <text evidence="2">Belongs to the ERG4/ERG24 family.</text>
</comment>
<keyword evidence="4 11" id="KW-0812">Transmembrane</keyword>
<dbReference type="Gene3D" id="1.20.120.1630">
    <property type="match status" value="1"/>
</dbReference>
<dbReference type="InterPro" id="IPR001171">
    <property type="entry name" value="ERG24_DHCR-like"/>
</dbReference>
<gene>
    <name evidence="12" type="ORF">HHI36_011874</name>
</gene>
<comment type="subcellular location">
    <subcellularLocation>
        <location evidence="1">Nucleus inner membrane</location>
        <topology evidence="1">Multi-pass membrane protein</topology>
    </subcellularLocation>
</comment>
<reference evidence="12 13" key="1">
    <citation type="journal article" date="2021" name="BMC Biol.">
        <title>Horizontally acquired antibacterial genes associated with adaptive radiation of ladybird beetles.</title>
        <authorList>
            <person name="Li H.S."/>
            <person name="Tang X.F."/>
            <person name="Huang Y.H."/>
            <person name="Xu Z.Y."/>
            <person name="Chen M.L."/>
            <person name="Du X.Y."/>
            <person name="Qiu B.Y."/>
            <person name="Chen P.T."/>
            <person name="Zhang W."/>
            <person name="Slipinski A."/>
            <person name="Escalona H.E."/>
            <person name="Waterhouse R.M."/>
            <person name="Zwick A."/>
            <person name="Pang H."/>
        </authorList>
    </citation>
    <scope>NUCLEOTIDE SEQUENCE [LARGE SCALE GENOMIC DNA]</scope>
    <source>
        <strain evidence="12">SYSU2018</strain>
    </source>
</reference>
<keyword evidence="7 11" id="KW-0472">Membrane</keyword>
<keyword evidence="9" id="KW-0539">Nucleus</keyword>
<evidence type="ECO:0008006" key="14">
    <source>
        <dbReference type="Google" id="ProtNLM"/>
    </source>
</evidence>
<evidence type="ECO:0000313" key="12">
    <source>
        <dbReference type="EMBL" id="KAL3276494.1"/>
    </source>
</evidence>
<dbReference type="EMBL" id="JABFTP020000103">
    <property type="protein sequence ID" value="KAL3276494.1"/>
    <property type="molecule type" value="Genomic_DNA"/>
</dbReference>
<sequence length="640" mass="72165">MMKDTKASSKAVQSSEIRSRKKSPGRTKSPSRKASAPKSPTKPKASEVSKKPVRSKSKTRQSPVRNKSPSRSSPARNKTPVRSKKETSPKRKSPSRTFTDVKSNTKKATVQPTRIDTEFSGSDEELIPKEKPKATVRGRTRKLDLDEVQANVKLIEARESFNTYVGAVRRVTRNVQAQEERVVHLKHFDNVTKKFGEFSDDDEVTILPRKSAERKIKTSVIEYIGIYFQVILIPVFVLSLYIFCNKAHCSLTSVPKKPLFPSFSVFFDLRSFLGYSVLAILLALLSALPFGGRKVTNLPSKQEKFVYVANGIVSLIIILSVCASLEYFQLPVLKFIQQHILHFLISAFIIGVIFSAYLFLRSFYVPLSALNPTEVDKSVLSGFFYGREANPRLLNVLDLKMYLIRVSCVSLVLADISLLVNGLDIDLKTTPALTNLSWRTLIPSQPTLLVLVILHIIYSLDYLIFESKLLSSYFVQYEGLGYKSVVTKLLQPFIFIAQTKYVLEHQIQLEAWKLSVLSFVYFVGYLLYRLSNNQKDSFRRNPYGPTSASLESISTSHGKKLLCSGYWGLLRQPNILGDILIHLALLLFCYNVPPALGIVAIILLLVKRAVSAQAFNKNKYGTSWDKYSSKVKYVLVPKVF</sequence>
<feature type="region of interest" description="Disordered" evidence="10">
    <location>
        <begin position="1"/>
        <end position="127"/>
    </location>
</feature>
<dbReference type="GO" id="GO:0005637">
    <property type="term" value="C:nuclear inner membrane"/>
    <property type="evidence" value="ECO:0007669"/>
    <property type="project" value="UniProtKB-SubCell"/>
</dbReference>
<proteinExistence type="inferred from homology"/>
<dbReference type="PANTHER" id="PTHR21257">
    <property type="entry name" value="DELTA(14)-STEROL REDUCTASE"/>
    <property type="match status" value="1"/>
</dbReference>
<dbReference type="Proteomes" id="UP001516400">
    <property type="component" value="Unassembled WGS sequence"/>
</dbReference>
<keyword evidence="6" id="KW-0238">DNA-binding</keyword>
<evidence type="ECO:0000256" key="6">
    <source>
        <dbReference type="ARBA" id="ARBA00023125"/>
    </source>
</evidence>
<evidence type="ECO:0000313" key="13">
    <source>
        <dbReference type="Proteomes" id="UP001516400"/>
    </source>
</evidence>
<keyword evidence="3" id="KW-0597">Phosphoprotein</keyword>
<feature type="transmembrane region" description="Helical" evidence="11">
    <location>
        <begin position="511"/>
        <end position="528"/>
    </location>
</feature>
<dbReference type="Pfam" id="PF01222">
    <property type="entry name" value="ERG4_ERG24"/>
    <property type="match status" value="1"/>
</dbReference>
<evidence type="ECO:0000256" key="7">
    <source>
        <dbReference type="ARBA" id="ARBA00023136"/>
    </source>
</evidence>
<evidence type="ECO:0000256" key="4">
    <source>
        <dbReference type="ARBA" id="ARBA00022692"/>
    </source>
</evidence>
<evidence type="ECO:0000256" key="3">
    <source>
        <dbReference type="ARBA" id="ARBA00022553"/>
    </source>
</evidence>
<feature type="transmembrane region" description="Helical" evidence="11">
    <location>
        <begin position="402"/>
        <end position="423"/>
    </location>
</feature>
<feature type="transmembrane region" description="Helical" evidence="11">
    <location>
        <begin position="305"/>
        <end position="328"/>
    </location>
</feature>
<accession>A0ABD2ND54</accession>
<protein>
    <recommendedName>
        <fullName evidence="14">Lamin-B receptor</fullName>
    </recommendedName>
</protein>
<evidence type="ECO:0000256" key="8">
    <source>
        <dbReference type="ARBA" id="ARBA00023170"/>
    </source>
</evidence>
<organism evidence="12 13">
    <name type="scientific">Cryptolaemus montrouzieri</name>
    <dbReference type="NCBI Taxonomy" id="559131"/>
    <lineage>
        <taxon>Eukaryota</taxon>
        <taxon>Metazoa</taxon>
        <taxon>Ecdysozoa</taxon>
        <taxon>Arthropoda</taxon>
        <taxon>Hexapoda</taxon>
        <taxon>Insecta</taxon>
        <taxon>Pterygota</taxon>
        <taxon>Neoptera</taxon>
        <taxon>Endopterygota</taxon>
        <taxon>Coleoptera</taxon>
        <taxon>Polyphaga</taxon>
        <taxon>Cucujiformia</taxon>
        <taxon>Coccinelloidea</taxon>
        <taxon>Coccinellidae</taxon>
        <taxon>Scymninae</taxon>
        <taxon>Scymnini</taxon>
        <taxon>Cryptolaemus</taxon>
    </lineage>
</organism>
<feature type="compositionally biased region" description="Basic residues" evidence="10">
    <location>
        <begin position="19"/>
        <end position="31"/>
    </location>
</feature>
<feature type="transmembrane region" description="Helical" evidence="11">
    <location>
        <begin position="263"/>
        <end position="285"/>
    </location>
</feature>
<keyword evidence="13" id="KW-1185">Reference proteome</keyword>
<name>A0ABD2ND54_9CUCU</name>
<feature type="compositionally biased region" description="Polar residues" evidence="10">
    <location>
        <begin position="95"/>
        <end position="114"/>
    </location>
</feature>
<feature type="transmembrane region" description="Helical" evidence="11">
    <location>
        <begin position="443"/>
        <end position="465"/>
    </location>
</feature>
<evidence type="ECO:0000256" key="10">
    <source>
        <dbReference type="SAM" id="MobiDB-lite"/>
    </source>
</evidence>
<feature type="compositionally biased region" description="Polar residues" evidence="10">
    <location>
        <begin position="60"/>
        <end position="76"/>
    </location>
</feature>
<keyword evidence="5 11" id="KW-1133">Transmembrane helix</keyword>
<evidence type="ECO:0000256" key="9">
    <source>
        <dbReference type="ARBA" id="ARBA00023242"/>
    </source>
</evidence>
<evidence type="ECO:0000256" key="2">
    <source>
        <dbReference type="ARBA" id="ARBA00005402"/>
    </source>
</evidence>
<comment type="caution">
    <text evidence="12">The sequence shown here is derived from an EMBL/GenBank/DDBJ whole genome shotgun (WGS) entry which is preliminary data.</text>
</comment>
<dbReference type="AlphaFoldDB" id="A0ABD2ND54"/>
<evidence type="ECO:0000256" key="5">
    <source>
        <dbReference type="ARBA" id="ARBA00022989"/>
    </source>
</evidence>
<feature type="transmembrane region" description="Helical" evidence="11">
    <location>
        <begin position="340"/>
        <end position="360"/>
    </location>
</feature>
<dbReference type="GO" id="GO:0003677">
    <property type="term" value="F:DNA binding"/>
    <property type="evidence" value="ECO:0007669"/>
    <property type="project" value="UniProtKB-KW"/>
</dbReference>
<dbReference type="PANTHER" id="PTHR21257:SF55">
    <property type="entry name" value="DELTA(14)-STEROL REDUCTASE LBR"/>
    <property type="match status" value="1"/>
</dbReference>